<feature type="compositionally biased region" description="Basic and acidic residues" evidence="1">
    <location>
        <begin position="89"/>
        <end position="106"/>
    </location>
</feature>
<sequence length="277" mass="30320">MASRNLSGSGWRSSPGEACRARMSVPTRKGTAAFGQGPSEDADRMAPAAHPPPRSGTLPRIRYGLDGLNVFLADFQPVRHRLACNPALARRDPPRGPGRQRLELPEAPRPGHAAGAAALPCGADPPALLGRRESRPSVPRAEAIPVCLGTGDVGVELVLRGVVRLRLPGLFRAEGRPVGRAGRSIRRAEPTGASRERAQDQRIEPTHEETPETQSVDYCRPMQCVTRSPRVPSLMCRARGRLRSRADRSCHGRHLCNWRRVSRRSRHEDFIPIVPLV</sequence>
<dbReference type="AlphaFoldDB" id="A0A379PME0"/>
<feature type="region of interest" description="Disordered" evidence="1">
    <location>
        <begin position="86"/>
        <end position="136"/>
    </location>
</feature>
<proteinExistence type="predicted"/>
<name>A0A379PME0_9PROT</name>
<feature type="compositionally biased region" description="Basic and acidic residues" evidence="1">
    <location>
        <begin position="186"/>
        <end position="210"/>
    </location>
</feature>
<dbReference type="EMBL" id="UGVN01000002">
    <property type="protein sequence ID" value="SUE95031.1"/>
    <property type="molecule type" value="Genomic_DNA"/>
</dbReference>
<feature type="compositionally biased region" description="Polar residues" evidence="1">
    <location>
        <begin position="1"/>
        <end position="12"/>
    </location>
</feature>
<evidence type="ECO:0000313" key="3">
    <source>
        <dbReference type="Proteomes" id="UP000254919"/>
    </source>
</evidence>
<accession>A0A379PME0</accession>
<evidence type="ECO:0000313" key="2">
    <source>
        <dbReference type="EMBL" id="SUE95031.1"/>
    </source>
</evidence>
<evidence type="ECO:0000256" key="1">
    <source>
        <dbReference type="SAM" id="MobiDB-lite"/>
    </source>
</evidence>
<dbReference type="Proteomes" id="UP000254919">
    <property type="component" value="Unassembled WGS sequence"/>
</dbReference>
<feature type="compositionally biased region" description="Low complexity" evidence="1">
    <location>
        <begin position="110"/>
        <end position="129"/>
    </location>
</feature>
<feature type="region of interest" description="Disordered" evidence="1">
    <location>
        <begin position="179"/>
        <end position="215"/>
    </location>
</feature>
<feature type="region of interest" description="Disordered" evidence="1">
    <location>
        <begin position="1"/>
        <end position="60"/>
    </location>
</feature>
<reference evidence="2 3" key="1">
    <citation type="submission" date="2018-06" db="EMBL/GenBank/DDBJ databases">
        <authorList>
            <consortium name="Pathogen Informatics"/>
            <person name="Doyle S."/>
        </authorList>
    </citation>
    <scope>NUCLEOTIDE SEQUENCE [LARGE SCALE GENOMIC DNA]</scope>
    <source>
        <strain evidence="2 3">NCTC13291</strain>
    </source>
</reference>
<organism evidence="2 3">
    <name type="scientific">Roseomonas mucosa</name>
    <dbReference type="NCBI Taxonomy" id="207340"/>
    <lineage>
        <taxon>Bacteria</taxon>
        <taxon>Pseudomonadati</taxon>
        <taxon>Pseudomonadota</taxon>
        <taxon>Alphaproteobacteria</taxon>
        <taxon>Acetobacterales</taxon>
        <taxon>Roseomonadaceae</taxon>
        <taxon>Roseomonas</taxon>
    </lineage>
</organism>
<gene>
    <name evidence="2" type="ORF">NCTC13291_03914</name>
</gene>
<protein>
    <submittedName>
        <fullName evidence="2">Uncharacterized protein</fullName>
    </submittedName>
</protein>